<dbReference type="Proteomes" id="UP001155241">
    <property type="component" value="Unassembled WGS sequence"/>
</dbReference>
<gene>
    <name evidence="1" type="ORF">NG895_04800</name>
</gene>
<reference evidence="1" key="1">
    <citation type="submission" date="2022-06" db="EMBL/GenBank/DDBJ databases">
        <title>Aeoliella straminimaris, a novel planctomycete from sediments.</title>
        <authorList>
            <person name="Vitorino I.R."/>
            <person name="Lage O.M."/>
        </authorList>
    </citation>
    <scope>NUCLEOTIDE SEQUENCE</scope>
    <source>
        <strain evidence="1">ICT_H6.2</strain>
    </source>
</reference>
<evidence type="ECO:0000313" key="2">
    <source>
        <dbReference type="Proteomes" id="UP001155241"/>
    </source>
</evidence>
<comment type="caution">
    <text evidence="1">The sequence shown here is derived from an EMBL/GenBank/DDBJ whole genome shotgun (WGS) entry which is preliminary data.</text>
</comment>
<sequence>MIERDWRAPGDGLLTYDTVNQREWLDLSQTLRINFPPNYRVEDVALELEPGGMFEGFTWANIEDVTEFAQSAGIDTTTLDYSVNGAAAGIAVNLLSPTFGPTSVNNSYSVGFLNDTLPSSLGSPAPAYALFASLPSSASAGLALRTNVGDTARPPNSGLMLYRNVPEPNAFALLVVGLAGPVLVYGVSHRSGGEA</sequence>
<accession>A0A9X2FFL6</accession>
<dbReference type="EMBL" id="JAMXLR010000020">
    <property type="protein sequence ID" value="MCO6043216.1"/>
    <property type="molecule type" value="Genomic_DNA"/>
</dbReference>
<organism evidence="1 2">
    <name type="scientific">Aeoliella straminimaris</name>
    <dbReference type="NCBI Taxonomy" id="2954799"/>
    <lineage>
        <taxon>Bacteria</taxon>
        <taxon>Pseudomonadati</taxon>
        <taxon>Planctomycetota</taxon>
        <taxon>Planctomycetia</taxon>
        <taxon>Pirellulales</taxon>
        <taxon>Lacipirellulaceae</taxon>
        <taxon>Aeoliella</taxon>
    </lineage>
</organism>
<protein>
    <submittedName>
        <fullName evidence="1">Cytochrome P450</fullName>
    </submittedName>
</protein>
<name>A0A9X2FFL6_9BACT</name>
<proteinExistence type="predicted"/>
<evidence type="ECO:0000313" key="1">
    <source>
        <dbReference type="EMBL" id="MCO6043216.1"/>
    </source>
</evidence>
<keyword evidence="2" id="KW-1185">Reference proteome</keyword>
<dbReference type="AlphaFoldDB" id="A0A9X2FFL6"/>